<accession>A0A8J4A405</accession>
<dbReference type="GO" id="GO:0000287">
    <property type="term" value="F:magnesium ion binding"/>
    <property type="evidence" value="ECO:0007669"/>
    <property type="project" value="TreeGrafter"/>
</dbReference>
<dbReference type="AlphaFoldDB" id="A0A8J4A405"/>
<comment type="catalytic activity">
    <reaction evidence="10">
        <text>Mg(2+)(in) = Mg(2+)(out)</text>
        <dbReference type="Rhea" id="RHEA:29827"/>
        <dbReference type="ChEBI" id="CHEBI:18420"/>
    </reaction>
</comment>
<evidence type="ECO:0000256" key="10">
    <source>
        <dbReference type="ARBA" id="ARBA00034269"/>
    </source>
</evidence>
<dbReference type="EMBL" id="BOPH01000108">
    <property type="protein sequence ID" value="GIJ72950.1"/>
    <property type="molecule type" value="Genomic_DNA"/>
</dbReference>
<evidence type="ECO:0000256" key="8">
    <source>
        <dbReference type="ARBA" id="ARBA00023065"/>
    </source>
</evidence>
<evidence type="ECO:0000256" key="7">
    <source>
        <dbReference type="ARBA" id="ARBA00022989"/>
    </source>
</evidence>
<dbReference type="CDD" id="cd12830">
    <property type="entry name" value="MtCorA-like"/>
    <property type="match status" value="1"/>
</dbReference>
<keyword evidence="5 12" id="KW-0812">Transmembrane</keyword>
<evidence type="ECO:0000256" key="11">
    <source>
        <dbReference type="ARBA" id="ARBA00045497"/>
    </source>
</evidence>
<keyword evidence="8" id="KW-0406">Ion transport</keyword>
<protein>
    <submittedName>
        <fullName evidence="13">Magnesium transport protein CorA</fullName>
    </submittedName>
</protein>
<evidence type="ECO:0000256" key="4">
    <source>
        <dbReference type="ARBA" id="ARBA00022475"/>
    </source>
</evidence>
<keyword evidence="7 12" id="KW-1133">Transmembrane helix</keyword>
<reference evidence="13" key="1">
    <citation type="submission" date="2021-01" db="EMBL/GenBank/DDBJ databases">
        <title>Whole genome shotgun sequence of Virgisporangium ochraceum NBRC 16418.</title>
        <authorList>
            <person name="Komaki H."/>
            <person name="Tamura T."/>
        </authorList>
    </citation>
    <scope>NUCLEOTIDE SEQUENCE</scope>
    <source>
        <strain evidence="13">NBRC 16418</strain>
    </source>
</reference>
<dbReference type="InterPro" id="IPR045863">
    <property type="entry name" value="CorA_TM1_TM2"/>
</dbReference>
<dbReference type="FunFam" id="1.20.58.340:FF:000004">
    <property type="entry name" value="Magnesium transport protein CorA"/>
    <property type="match status" value="1"/>
</dbReference>
<dbReference type="InterPro" id="IPR002523">
    <property type="entry name" value="MgTranspt_CorA/ZnTranspt_ZntB"/>
</dbReference>
<dbReference type="GO" id="GO:0015095">
    <property type="term" value="F:magnesium ion transmembrane transporter activity"/>
    <property type="evidence" value="ECO:0007669"/>
    <property type="project" value="TreeGrafter"/>
</dbReference>
<evidence type="ECO:0000256" key="2">
    <source>
        <dbReference type="ARBA" id="ARBA00009765"/>
    </source>
</evidence>
<evidence type="ECO:0000256" key="9">
    <source>
        <dbReference type="ARBA" id="ARBA00023136"/>
    </source>
</evidence>
<sequence length="365" mass="39481">MAGPGNGQNGSQATTEGGTVSGVEVGTEATLECLFCDGDGWRTETVPVDGIRAAVDGGGGVMWVHLSDPPASSVASIGAQLRLPDLAVEDAVHAHQRPKLEQYGDLTFVVLKPVTYGRDGDGPRSSEIAVFLGDRFLVTVQHGDTPVLAEARRRLIGSRETATATSAEVLHRLADVIVDGYEAALEVLNDDIDAVEEKVFGRDDGDHAERVYELKQHMAELRRAVAPLTVPLHRLASGAVPGVDGELTPYFRDVHDHALRAAEGVEAADRLLSDVLQADLSRVSVRQNELALRQNEVAARQNEDMRKISAWAAIGLVPTAIAGIYGMNFDNMPELHWRYGYFIVLAVIVSACLVLYTLFRRNGWL</sequence>
<comment type="caution">
    <text evidence="13">The sequence shown here is derived from an EMBL/GenBank/DDBJ whole genome shotgun (WGS) entry which is preliminary data.</text>
</comment>
<evidence type="ECO:0000256" key="6">
    <source>
        <dbReference type="ARBA" id="ARBA00022842"/>
    </source>
</evidence>
<comment type="function">
    <text evidence="11">Mediates influx of magnesium ions. Alternates between open and closed states. Activated by low cytoplasmic Mg(2+) levels. Inactive when cytoplasmic Mg(2+) levels are high.</text>
</comment>
<dbReference type="Proteomes" id="UP000635606">
    <property type="component" value="Unassembled WGS sequence"/>
</dbReference>
<dbReference type="GO" id="GO:0015087">
    <property type="term" value="F:cobalt ion transmembrane transporter activity"/>
    <property type="evidence" value="ECO:0007669"/>
    <property type="project" value="TreeGrafter"/>
</dbReference>
<keyword evidence="14" id="KW-1185">Reference proteome</keyword>
<evidence type="ECO:0000256" key="5">
    <source>
        <dbReference type="ARBA" id="ARBA00022692"/>
    </source>
</evidence>
<dbReference type="GO" id="GO:0005886">
    <property type="term" value="C:plasma membrane"/>
    <property type="evidence" value="ECO:0007669"/>
    <property type="project" value="UniProtKB-SubCell"/>
</dbReference>
<name>A0A8J4A405_9ACTN</name>
<dbReference type="Gene3D" id="3.30.460.20">
    <property type="entry name" value="CorA soluble domain-like"/>
    <property type="match status" value="1"/>
</dbReference>
<comment type="similarity">
    <text evidence="2">Belongs to the CorA metal ion transporter (MIT) (TC 1.A.35) family.</text>
</comment>
<dbReference type="Pfam" id="PF01544">
    <property type="entry name" value="CorA"/>
    <property type="match status" value="1"/>
</dbReference>
<comment type="subcellular location">
    <subcellularLocation>
        <location evidence="1">Cell membrane</location>
        <topology evidence="1">Multi-pass membrane protein</topology>
    </subcellularLocation>
</comment>
<evidence type="ECO:0000313" key="13">
    <source>
        <dbReference type="EMBL" id="GIJ72950.1"/>
    </source>
</evidence>
<feature type="transmembrane region" description="Helical" evidence="12">
    <location>
        <begin position="308"/>
        <end position="327"/>
    </location>
</feature>
<keyword evidence="4" id="KW-1003">Cell membrane</keyword>
<gene>
    <name evidence="13" type="primary">corA_3</name>
    <name evidence="13" type="ORF">Voc01_078670</name>
</gene>
<evidence type="ECO:0000256" key="12">
    <source>
        <dbReference type="SAM" id="Phobius"/>
    </source>
</evidence>
<dbReference type="Gene3D" id="1.20.58.340">
    <property type="entry name" value="Magnesium transport protein CorA, transmembrane region"/>
    <property type="match status" value="2"/>
</dbReference>
<dbReference type="InterPro" id="IPR045861">
    <property type="entry name" value="CorA_cytoplasmic_dom"/>
</dbReference>
<evidence type="ECO:0000256" key="3">
    <source>
        <dbReference type="ARBA" id="ARBA00022448"/>
    </source>
</evidence>
<dbReference type="GO" id="GO:0050897">
    <property type="term" value="F:cobalt ion binding"/>
    <property type="evidence" value="ECO:0007669"/>
    <property type="project" value="TreeGrafter"/>
</dbReference>
<organism evidence="13 14">
    <name type="scientific">Virgisporangium ochraceum</name>
    <dbReference type="NCBI Taxonomy" id="65505"/>
    <lineage>
        <taxon>Bacteria</taxon>
        <taxon>Bacillati</taxon>
        <taxon>Actinomycetota</taxon>
        <taxon>Actinomycetes</taxon>
        <taxon>Micromonosporales</taxon>
        <taxon>Micromonosporaceae</taxon>
        <taxon>Virgisporangium</taxon>
    </lineage>
</organism>
<dbReference type="PANTHER" id="PTHR46494">
    <property type="entry name" value="CORA FAMILY METAL ION TRANSPORTER (EUROFUNG)"/>
    <property type="match status" value="1"/>
</dbReference>
<dbReference type="SUPFAM" id="SSF143865">
    <property type="entry name" value="CorA soluble domain-like"/>
    <property type="match status" value="1"/>
</dbReference>
<evidence type="ECO:0000256" key="1">
    <source>
        <dbReference type="ARBA" id="ARBA00004651"/>
    </source>
</evidence>
<feature type="transmembrane region" description="Helical" evidence="12">
    <location>
        <begin position="339"/>
        <end position="359"/>
    </location>
</feature>
<keyword evidence="3" id="KW-0813">Transport</keyword>
<dbReference type="PANTHER" id="PTHR46494:SF1">
    <property type="entry name" value="CORA FAMILY METAL ION TRANSPORTER (EUROFUNG)"/>
    <property type="match status" value="1"/>
</dbReference>
<keyword evidence="6" id="KW-0460">Magnesium</keyword>
<proteinExistence type="inferred from homology"/>
<evidence type="ECO:0000313" key="14">
    <source>
        <dbReference type="Proteomes" id="UP000635606"/>
    </source>
</evidence>
<dbReference type="SUPFAM" id="SSF144083">
    <property type="entry name" value="Magnesium transport protein CorA, transmembrane region"/>
    <property type="match status" value="1"/>
</dbReference>
<keyword evidence="9 12" id="KW-0472">Membrane</keyword>